<comment type="caution">
    <text evidence="4">The sequence shown here is derived from an EMBL/GenBank/DDBJ whole genome shotgun (WGS) entry which is preliminary data.</text>
</comment>
<dbReference type="PANTHER" id="PTHR45784:SF3">
    <property type="entry name" value="C-TYPE LECTIN DOMAIN FAMILY 4 MEMBER K-LIKE-RELATED"/>
    <property type="match status" value="1"/>
</dbReference>
<keyword evidence="2" id="KW-0732">Signal</keyword>
<sequence length="303" mass="35188">MERILPGIVFLSNWLILSSSLLHQYHFVNLPLTWTDAQTYCRKEYTDMVSIQNSEELDQLLYTLSSARYSSEAWIGLYSVIKWRWSDGSSAEYSNWDILGDEPNFIAASQFCVSYSFGAWWDDYCENKYTVVCSNGTQLDPEYVYVTEEMDWSSARRYCRENFIELAAVRNDAENKMLQMLVPSGMYPWIGLFRDPNFYWSDGSSFLFSNWEDVSNPLGSMTDICGVTSVMGRWRLLSCETKLPFVCYNVPTEIMQLRVTLRLKTENSVNLNEAVLKTNILKKLQDRLQENRVSGVTLKWRAA</sequence>
<dbReference type="PANTHER" id="PTHR45784">
    <property type="entry name" value="C-TYPE LECTIN DOMAIN FAMILY 20 MEMBER A-RELATED"/>
    <property type="match status" value="1"/>
</dbReference>
<feature type="signal peptide" evidence="2">
    <location>
        <begin position="1"/>
        <end position="20"/>
    </location>
</feature>
<feature type="chain" id="PRO_5046160407" description="C-type lectin domain-containing protein" evidence="2">
    <location>
        <begin position="21"/>
        <end position="303"/>
    </location>
</feature>
<dbReference type="Proteomes" id="UP001434883">
    <property type="component" value="Unassembled WGS sequence"/>
</dbReference>
<keyword evidence="5" id="KW-1185">Reference proteome</keyword>
<dbReference type="InterPro" id="IPR016187">
    <property type="entry name" value="CTDL_fold"/>
</dbReference>
<accession>A0ABV0R6U3</accession>
<evidence type="ECO:0000259" key="3">
    <source>
        <dbReference type="PROSITE" id="PS50041"/>
    </source>
</evidence>
<keyword evidence="1" id="KW-1015">Disulfide bond</keyword>
<evidence type="ECO:0000313" key="5">
    <source>
        <dbReference type="Proteomes" id="UP001434883"/>
    </source>
</evidence>
<dbReference type="SUPFAM" id="SSF56436">
    <property type="entry name" value="C-type lectin-like"/>
    <property type="match status" value="2"/>
</dbReference>
<dbReference type="SMART" id="SM00034">
    <property type="entry name" value="CLECT"/>
    <property type="match status" value="2"/>
</dbReference>
<protein>
    <recommendedName>
        <fullName evidence="3">C-type lectin domain-containing protein</fullName>
    </recommendedName>
</protein>
<dbReference type="InterPro" id="IPR018378">
    <property type="entry name" value="C-type_lectin_CS"/>
</dbReference>
<proteinExistence type="predicted"/>
<name>A0ABV0R6U3_9TELE</name>
<dbReference type="Gene3D" id="3.10.100.10">
    <property type="entry name" value="Mannose-Binding Protein A, subunit A"/>
    <property type="match status" value="2"/>
</dbReference>
<reference evidence="4 5" key="1">
    <citation type="submission" date="2021-06" db="EMBL/GenBank/DDBJ databases">
        <authorList>
            <person name="Palmer J.M."/>
        </authorList>
    </citation>
    <scope>NUCLEOTIDE SEQUENCE [LARGE SCALE GENOMIC DNA]</scope>
    <source>
        <strain evidence="4 5">XC_2019</strain>
        <tissue evidence="4">Muscle</tissue>
    </source>
</reference>
<dbReference type="PROSITE" id="PS00615">
    <property type="entry name" value="C_TYPE_LECTIN_1"/>
    <property type="match status" value="1"/>
</dbReference>
<organism evidence="4 5">
    <name type="scientific">Xenoophorus captivus</name>
    <dbReference type="NCBI Taxonomy" id="1517983"/>
    <lineage>
        <taxon>Eukaryota</taxon>
        <taxon>Metazoa</taxon>
        <taxon>Chordata</taxon>
        <taxon>Craniata</taxon>
        <taxon>Vertebrata</taxon>
        <taxon>Euteleostomi</taxon>
        <taxon>Actinopterygii</taxon>
        <taxon>Neopterygii</taxon>
        <taxon>Teleostei</taxon>
        <taxon>Neoteleostei</taxon>
        <taxon>Acanthomorphata</taxon>
        <taxon>Ovalentaria</taxon>
        <taxon>Atherinomorphae</taxon>
        <taxon>Cyprinodontiformes</taxon>
        <taxon>Goodeidae</taxon>
        <taxon>Xenoophorus</taxon>
    </lineage>
</organism>
<gene>
    <name evidence="4" type="ORF">XENOCAPTIV_029722</name>
</gene>
<evidence type="ECO:0000313" key="4">
    <source>
        <dbReference type="EMBL" id="MEQ2203412.1"/>
    </source>
</evidence>
<dbReference type="InterPro" id="IPR001304">
    <property type="entry name" value="C-type_lectin-like"/>
</dbReference>
<dbReference type="EMBL" id="JAHRIN010034488">
    <property type="protein sequence ID" value="MEQ2203412.1"/>
    <property type="molecule type" value="Genomic_DNA"/>
</dbReference>
<dbReference type="Pfam" id="PF00059">
    <property type="entry name" value="Lectin_C"/>
    <property type="match status" value="2"/>
</dbReference>
<feature type="domain" description="C-type lectin" evidence="3">
    <location>
        <begin position="143"/>
        <end position="248"/>
    </location>
</feature>
<evidence type="ECO:0000256" key="2">
    <source>
        <dbReference type="SAM" id="SignalP"/>
    </source>
</evidence>
<feature type="domain" description="C-type lectin" evidence="3">
    <location>
        <begin position="25"/>
        <end position="134"/>
    </location>
</feature>
<dbReference type="InterPro" id="IPR016186">
    <property type="entry name" value="C-type_lectin-like/link_sf"/>
</dbReference>
<dbReference type="PROSITE" id="PS50041">
    <property type="entry name" value="C_TYPE_LECTIN_2"/>
    <property type="match status" value="2"/>
</dbReference>
<evidence type="ECO:0000256" key="1">
    <source>
        <dbReference type="ARBA" id="ARBA00023157"/>
    </source>
</evidence>